<keyword evidence="3" id="KW-1185">Reference proteome</keyword>
<evidence type="ECO:0000259" key="1">
    <source>
        <dbReference type="Pfam" id="PF06527"/>
    </source>
</evidence>
<dbReference type="EMBL" id="JBHTJM010000002">
    <property type="protein sequence ID" value="MFD0962550.1"/>
    <property type="molecule type" value="Genomic_DNA"/>
</dbReference>
<evidence type="ECO:0000313" key="2">
    <source>
        <dbReference type="EMBL" id="MFD0962550.1"/>
    </source>
</evidence>
<reference evidence="3" key="1">
    <citation type="journal article" date="2019" name="Int. J. Syst. Evol. Microbiol.">
        <title>The Global Catalogue of Microorganisms (GCM) 10K type strain sequencing project: providing services to taxonomists for standard genome sequencing and annotation.</title>
        <authorList>
            <consortium name="The Broad Institute Genomics Platform"/>
            <consortium name="The Broad Institute Genome Sequencing Center for Infectious Disease"/>
            <person name="Wu L."/>
            <person name="Ma J."/>
        </authorList>
    </citation>
    <scope>NUCLEOTIDE SEQUENCE [LARGE SCALE GENOMIC DNA]</scope>
    <source>
        <strain evidence="3">CCUG 62114</strain>
    </source>
</reference>
<proteinExistence type="predicted"/>
<sequence length="184" mass="21571">MVFIQAINKNIWPFYLKPKHDELFTSWIYRMAIKSNTKPIPFVKSCFGKESSFWNRDIDLIIPSKIIDKTIKHTPLKKADIIKMSLKTYEGFAFESIKLNSRNLNIGSIGINHRKRQKYGLVYCPICVKQNYYRTSWRLLTSLICVKCNQYLLDRCGKCYSPISFHRINIGNKNQNKGKVVLLL</sequence>
<comment type="caution">
    <text evidence="2">The sequence shown here is derived from an EMBL/GenBank/DDBJ whole genome shotgun (WGS) entry which is preliminary data.</text>
</comment>
<gene>
    <name evidence="2" type="ORF">ACFQ1O_00870</name>
</gene>
<dbReference type="RefSeq" id="WP_377712328.1">
    <property type="nucleotide sequence ID" value="NZ_JBHTJM010000002.1"/>
</dbReference>
<dbReference type="Proteomes" id="UP001596997">
    <property type="component" value="Unassembled WGS sequence"/>
</dbReference>
<dbReference type="InterPro" id="IPR009492">
    <property type="entry name" value="TniQ"/>
</dbReference>
<organism evidence="2 3">
    <name type="scientific">Pseudofulvibacter geojedonensis</name>
    <dbReference type="NCBI Taxonomy" id="1123758"/>
    <lineage>
        <taxon>Bacteria</taxon>
        <taxon>Pseudomonadati</taxon>
        <taxon>Bacteroidota</taxon>
        <taxon>Flavobacteriia</taxon>
        <taxon>Flavobacteriales</taxon>
        <taxon>Flavobacteriaceae</taxon>
        <taxon>Pseudofulvibacter</taxon>
    </lineage>
</organism>
<protein>
    <submittedName>
        <fullName evidence="2">TniQ family protein</fullName>
    </submittedName>
</protein>
<evidence type="ECO:0000313" key="3">
    <source>
        <dbReference type="Proteomes" id="UP001596997"/>
    </source>
</evidence>
<accession>A0ABW3HYA7</accession>
<feature type="domain" description="TniQ" evidence="1">
    <location>
        <begin position="13"/>
        <end position="147"/>
    </location>
</feature>
<dbReference type="Pfam" id="PF06527">
    <property type="entry name" value="TniQ"/>
    <property type="match status" value="1"/>
</dbReference>
<name>A0ABW3HYA7_9FLAO</name>